<comment type="caution">
    <text evidence="1">The sequence shown here is derived from an EMBL/GenBank/DDBJ whole genome shotgun (WGS) entry which is preliminary data.</text>
</comment>
<name>A0ACB9K9R1_9ASTR</name>
<protein>
    <submittedName>
        <fullName evidence="1">Uncharacterized protein</fullName>
    </submittedName>
</protein>
<sequence length="171" mass="19085">MTHRRKGDLRNNDEEENGVPDNPDTTHPDISSLLSPISSSSAWVSQLVTENRLLLVDVDTSPRGDLRNNDEEENDNPDTTHPDISSLLSPISSSSAWVSQLVTENRLLLVDVDTSPRAVLSASTVKLSDLPLLPFHSVYRQTNCHSLSTNPTVRFKIQRLDLFFGRRLVGR</sequence>
<accession>A0ACB9K9R1</accession>
<keyword evidence="2" id="KW-1185">Reference proteome</keyword>
<reference evidence="2" key="1">
    <citation type="journal article" date="2022" name="Mol. Ecol. Resour.">
        <title>The genomes of chicory, endive, great burdock and yacon provide insights into Asteraceae palaeo-polyploidization history and plant inulin production.</title>
        <authorList>
            <person name="Fan W."/>
            <person name="Wang S."/>
            <person name="Wang H."/>
            <person name="Wang A."/>
            <person name="Jiang F."/>
            <person name="Liu H."/>
            <person name="Zhao H."/>
            <person name="Xu D."/>
            <person name="Zhang Y."/>
        </authorList>
    </citation>
    <scope>NUCLEOTIDE SEQUENCE [LARGE SCALE GENOMIC DNA]</scope>
    <source>
        <strain evidence="2">cv. Yunnan</strain>
    </source>
</reference>
<dbReference type="EMBL" id="CM042018">
    <property type="protein sequence ID" value="KAI3829051.1"/>
    <property type="molecule type" value="Genomic_DNA"/>
</dbReference>
<evidence type="ECO:0000313" key="1">
    <source>
        <dbReference type="EMBL" id="KAI3829051.1"/>
    </source>
</evidence>
<reference evidence="1 2" key="2">
    <citation type="journal article" date="2022" name="Mol. Ecol. Resour.">
        <title>The genomes of chicory, endive, great burdock and yacon provide insights into Asteraceae paleo-polyploidization history and plant inulin production.</title>
        <authorList>
            <person name="Fan W."/>
            <person name="Wang S."/>
            <person name="Wang H."/>
            <person name="Wang A."/>
            <person name="Jiang F."/>
            <person name="Liu H."/>
            <person name="Zhao H."/>
            <person name="Xu D."/>
            <person name="Zhang Y."/>
        </authorList>
    </citation>
    <scope>NUCLEOTIDE SEQUENCE [LARGE SCALE GENOMIC DNA]</scope>
    <source>
        <strain evidence="2">cv. Yunnan</strain>
        <tissue evidence="1">Leaves</tissue>
    </source>
</reference>
<dbReference type="Proteomes" id="UP001056120">
    <property type="component" value="Linkage Group LG01"/>
</dbReference>
<evidence type="ECO:0000313" key="2">
    <source>
        <dbReference type="Proteomes" id="UP001056120"/>
    </source>
</evidence>
<gene>
    <name evidence="1" type="ORF">L1987_03165</name>
</gene>
<organism evidence="1 2">
    <name type="scientific">Smallanthus sonchifolius</name>
    <dbReference type="NCBI Taxonomy" id="185202"/>
    <lineage>
        <taxon>Eukaryota</taxon>
        <taxon>Viridiplantae</taxon>
        <taxon>Streptophyta</taxon>
        <taxon>Embryophyta</taxon>
        <taxon>Tracheophyta</taxon>
        <taxon>Spermatophyta</taxon>
        <taxon>Magnoliopsida</taxon>
        <taxon>eudicotyledons</taxon>
        <taxon>Gunneridae</taxon>
        <taxon>Pentapetalae</taxon>
        <taxon>asterids</taxon>
        <taxon>campanulids</taxon>
        <taxon>Asterales</taxon>
        <taxon>Asteraceae</taxon>
        <taxon>Asteroideae</taxon>
        <taxon>Heliantheae alliance</taxon>
        <taxon>Millerieae</taxon>
        <taxon>Smallanthus</taxon>
    </lineage>
</organism>
<proteinExistence type="predicted"/>